<dbReference type="PANTHER" id="PTHR33710">
    <property type="entry name" value="BNAC02G09200D PROTEIN"/>
    <property type="match status" value="1"/>
</dbReference>
<dbReference type="InterPro" id="IPR036691">
    <property type="entry name" value="Endo/exonu/phosph_ase_sf"/>
</dbReference>
<feature type="domain" description="Endonuclease/exonuclease/phosphatase" evidence="1">
    <location>
        <begin position="9"/>
        <end position="126"/>
    </location>
</feature>
<dbReference type="InParanoid" id="A0A2K2DBU3"/>
<protein>
    <recommendedName>
        <fullName evidence="1">Endonuclease/exonuclease/phosphatase domain-containing protein</fullName>
    </recommendedName>
</protein>
<evidence type="ECO:0000313" key="4">
    <source>
        <dbReference type="Proteomes" id="UP000008810"/>
    </source>
</evidence>
<proteinExistence type="predicted"/>
<gene>
    <name evidence="2" type="ORF">BRADI_2g34935v3</name>
</gene>
<dbReference type="Gramene" id="PNT71750">
    <property type="protein sequence ID" value="PNT71750"/>
    <property type="gene ID" value="BRADI_2g34935v3"/>
</dbReference>
<reference evidence="2" key="2">
    <citation type="submission" date="2017-06" db="EMBL/GenBank/DDBJ databases">
        <title>WGS assembly of Brachypodium distachyon.</title>
        <authorList>
            <consortium name="The International Brachypodium Initiative"/>
            <person name="Lucas S."/>
            <person name="Harmon-Smith M."/>
            <person name="Lail K."/>
            <person name="Tice H."/>
            <person name="Grimwood J."/>
            <person name="Bruce D."/>
            <person name="Barry K."/>
            <person name="Shu S."/>
            <person name="Lindquist E."/>
            <person name="Wang M."/>
            <person name="Pitluck S."/>
            <person name="Vogel J.P."/>
            <person name="Garvin D.F."/>
            <person name="Mockler T.C."/>
            <person name="Schmutz J."/>
            <person name="Rokhsar D."/>
            <person name="Bevan M.W."/>
        </authorList>
    </citation>
    <scope>NUCLEOTIDE SEQUENCE</scope>
    <source>
        <strain evidence="2">Bd21</strain>
    </source>
</reference>
<dbReference type="AlphaFoldDB" id="A0A2K2DBU3"/>
<sequence length="266" mass="30041">MSINPKCLVWNVRGLNSLAKRTAVFQVVSVVNPTIVCLQETKLCTCDAATIAQCLRRNFDFFYLAASGTRGGILLGWQPAIVSLSNRHFSDHSLSARVSSSEGDWWLTGVYGPHRVAEKPAFLQELREVHDLLVGPRYTWSNERENPTLERLDRVFVSIVWETSRPNVFLSAISTTTSDHAPLLLELNANIRFGRRFQFEAHWVKAPGFLEVVSNAWNALPLIANPFRRASVDRSFALNLEFLGVERHDLSGLEGEFSEEEVWKVV</sequence>
<dbReference type="PANTHER" id="PTHR33710:SF48">
    <property type="entry name" value="OS02G0307075 PROTEIN"/>
    <property type="match status" value="1"/>
</dbReference>
<dbReference type="OrthoDB" id="786283at2759"/>
<dbReference type="SUPFAM" id="SSF56219">
    <property type="entry name" value="DNase I-like"/>
    <property type="match status" value="1"/>
</dbReference>
<evidence type="ECO:0000313" key="2">
    <source>
        <dbReference type="EMBL" id="PNT71750.1"/>
    </source>
</evidence>
<name>A0A2K2DBU3_BRADI</name>
<dbReference type="EMBL" id="CM000881">
    <property type="protein sequence ID" value="PNT71750.1"/>
    <property type="molecule type" value="Genomic_DNA"/>
</dbReference>
<dbReference type="Proteomes" id="UP000008810">
    <property type="component" value="Chromosome 2"/>
</dbReference>
<dbReference type="Pfam" id="PF03372">
    <property type="entry name" value="Exo_endo_phos"/>
    <property type="match status" value="1"/>
</dbReference>
<dbReference type="InterPro" id="IPR005135">
    <property type="entry name" value="Endo/exonuclease/phosphatase"/>
</dbReference>
<organism evidence="2">
    <name type="scientific">Brachypodium distachyon</name>
    <name type="common">Purple false brome</name>
    <name type="synonym">Trachynia distachya</name>
    <dbReference type="NCBI Taxonomy" id="15368"/>
    <lineage>
        <taxon>Eukaryota</taxon>
        <taxon>Viridiplantae</taxon>
        <taxon>Streptophyta</taxon>
        <taxon>Embryophyta</taxon>
        <taxon>Tracheophyta</taxon>
        <taxon>Spermatophyta</taxon>
        <taxon>Magnoliopsida</taxon>
        <taxon>Liliopsida</taxon>
        <taxon>Poales</taxon>
        <taxon>Poaceae</taxon>
        <taxon>BOP clade</taxon>
        <taxon>Pooideae</taxon>
        <taxon>Stipodae</taxon>
        <taxon>Brachypodieae</taxon>
        <taxon>Brachypodium</taxon>
    </lineage>
</organism>
<evidence type="ECO:0000259" key="1">
    <source>
        <dbReference type="Pfam" id="PF03372"/>
    </source>
</evidence>
<dbReference type="EnsemblPlants" id="PNT71750">
    <property type="protein sequence ID" value="PNT71750"/>
    <property type="gene ID" value="BRADI_2g34935v3"/>
</dbReference>
<dbReference type="Gene3D" id="3.60.10.10">
    <property type="entry name" value="Endonuclease/exonuclease/phosphatase"/>
    <property type="match status" value="1"/>
</dbReference>
<accession>A0A2K2DBU3</accession>
<reference evidence="3" key="3">
    <citation type="submission" date="2018-08" db="UniProtKB">
        <authorList>
            <consortium name="EnsemblPlants"/>
        </authorList>
    </citation>
    <scope>IDENTIFICATION</scope>
    <source>
        <strain evidence="3">cv. Bd21</strain>
    </source>
</reference>
<evidence type="ECO:0000313" key="3">
    <source>
        <dbReference type="EnsemblPlants" id="PNT71750"/>
    </source>
</evidence>
<reference evidence="2 3" key="1">
    <citation type="journal article" date="2010" name="Nature">
        <title>Genome sequencing and analysis of the model grass Brachypodium distachyon.</title>
        <authorList>
            <consortium name="International Brachypodium Initiative"/>
        </authorList>
    </citation>
    <scope>NUCLEOTIDE SEQUENCE [LARGE SCALE GENOMIC DNA]</scope>
    <source>
        <strain evidence="2 3">Bd21</strain>
    </source>
</reference>
<keyword evidence="4" id="KW-1185">Reference proteome</keyword>